<comment type="function">
    <text evidence="1 6">Peptide chain release factor 2 directs the termination of translation in response to the peptide chain termination codons UGA and UAA.</text>
</comment>
<dbReference type="Proteomes" id="UP000263014">
    <property type="component" value="Unassembled WGS sequence"/>
</dbReference>
<dbReference type="Gene3D" id="3.30.70.1660">
    <property type="match status" value="1"/>
</dbReference>
<evidence type="ECO:0000256" key="3">
    <source>
        <dbReference type="ARBA" id="ARBA00019192"/>
    </source>
</evidence>
<dbReference type="Gene3D" id="3.30.160.20">
    <property type="match status" value="1"/>
</dbReference>
<keyword evidence="4 6" id="KW-0488">Methylation</keyword>
<accession>A0A374NW61</accession>
<dbReference type="InterPro" id="IPR000352">
    <property type="entry name" value="Pep_chain_release_fac_I"/>
</dbReference>
<dbReference type="InterPro" id="IPR045853">
    <property type="entry name" value="Pep_chain_release_fac_I_sf"/>
</dbReference>
<organism evidence="10 12">
    <name type="scientific">Hungatella hathewayi</name>
    <dbReference type="NCBI Taxonomy" id="154046"/>
    <lineage>
        <taxon>Bacteria</taxon>
        <taxon>Bacillati</taxon>
        <taxon>Bacillota</taxon>
        <taxon>Clostridia</taxon>
        <taxon>Lachnospirales</taxon>
        <taxon>Lachnospiraceae</taxon>
        <taxon>Hungatella</taxon>
    </lineage>
</organism>
<keyword evidence="5 6" id="KW-0648">Protein biosynthesis</keyword>
<dbReference type="SUPFAM" id="SSF75620">
    <property type="entry name" value="Release factor"/>
    <property type="match status" value="1"/>
</dbReference>
<dbReference type="SMART" id="SM00937">
    <property type="entry name" value="PCRF"/>
    <property type="match status" value="1"/>
</dbReference>
<dbReference type="HAMAP" id="MF_00094">
    <property type="entry name" value="Rel_fac_2"/>
    <property type="match status" value="1"/>
</dbReference>
<evidence type="ECO:0000256" key="2">
    <source>
        <dbReference type="ARBA" id="ARBA00010835"/>
    </source>
</evidence>
<sequence length="380" mass="43125">MVELDQYKYELSTFEKPLVEVRDSLDLDNKLKRIDELDKSMEEPGFWEDPEKSTKIVQLAKNLKDTVKGYKDLEQQFEDIGVMIEMGNEENDPSVVPEVEEMLKEFKDKLEEMRINTLLSGEYDSDNAILRLNAGAGGTESCDWCSMLYRMYNRWAEKKGYSVEVLDYLDGEEAGIKSVTIQVNGENAFGYLKSEKGVHRLVRISPFNAAGKRQTSFVSCDVMPDIEEDLDVDINEEDLRIDTYRSSGAGGQHINKTSSAIRITHIPTGIVVQCQNERSQFQNKDKAMQMLKAKLYLLKQQENAEKLSDIRGDVTEIGWGNQIRSYVLQPYTMVKDHRTNAETGNVNSVLDGALDLFIYAYLRWIGTGAKANDSTGTNTL</sequence>
<feature type="modified residue" description="N5-methylglutamine" evidence="6">
    <location>
        <position position="252"/>
    </location>
</feature>
<dbReference type="Gene3D" id="1.20.58.410">
    <property type="entry name" value="Release factor"/>
    <property type="match status" value="1"/>
</dbReference>
<dbReference type="FunFam" id="3.30.160.20:FF:000010">
    <property type="entry name" value="Peptide chain release factor 2"/>
    <property type="match status" value="1"/>
</dbReference>
<feature type="coiled-coil region" evidence="7">
    <location>
        <begin position="56"/>
        <end position="116"/>
    </location>
</feature>
<dbReference type="PROSITE" id="PS00745">
    <property type="entry name" value="RF_PROK_I"/>
    <property type="match status" value="1"/>
</dbReference>
<dbReference type="PANTHER" id="PTHR43116:SF3">
    <property type="entry name" value="CLASS I PEPTIDE CHAIN RELEASE FACTOR"/>
    <property type="match status" value="1"/>
</dbReference>
<evidence type="ECO:0000256" key="1">
    <source>
        <dbReference type="ARBA" id="ARBA00002613"/>
    </source>
</evidence>
<dbReference type="Pfam" id="PF00472">
    <property type="entry name" value="RF-1"/>
    <property type="match status" value="1"/>
</dbReference>
<dbReference type="Pfam" id="PF03462">
    <property type="entry name" value="PCRF"/>
    <property type="match status" value="1"/>
</dbReference>
<evidence type="ECO:0000259" key="8">
    <source>
        <dbReference type="PROSITE" id="PS00745"/>
    </source>
</evidence>
<comment type="subcellular location">
    <subcellularLocation>
        <location evidence="6">Cytoplasm</location>
    </subcellularLocation>
</comment>
<proteinExistence type="inferred from homology"/>
<feature type="domain" description="Prokaryotic-type class I peptide chain release factors" evidence="8">
    <location>
        <begin position="245"/>
        <end position="261"/>
    </location>
</feature>
<evidence type="ECO:0000313" key="11">
    <source>
        <dbReference type="Proteomes" id="UP000261023"/>
    </source>
</evidence>
<dbReference type="AlphaFoldDB" id="A0A374NW61"/>
<dbReference type="InterPro" id="IPR005139">
    <property type="entry name" value="PCRF"/>
</dbReference>
<evidence type="ECO:0000313" key="9">
    <source>
        <dbReference type="EMBL" id="RGD67675.1"/>
    </source>
</evidence>
<dbReference type="NCBIfam" id="TIGR00020">
    <property type="entry name" value="prfB"/>
    <property type="match status" value="1"/>
</dbReference>
<gene>
    <name evidence="6 10" type="primary">prfB</name>
    <name evidence="9" type="ORF">DWX31_26410</name>
    <name evidence="10" type="ORF">DXD79_33050</name>
</gene>
<dbReference type="InterPro" id="IPR004374">
    <property type="entry name" value="PrfB"/>
</dbReference>
<dbReference type="GO" id="GO:0005737">
    <property type="term" value="C:cytoplasm"/>
    <property type="evidence" value="ECO:0007669"/>
    <property type="project" value="UniProtKB-SubCell"/>
</dbReference>
<evidence type="ECO:0000256" key="7">
    <source>
        <dbReference type="SAM" id="Coils"/>
    </source>
</evidence>
<reference evidence="11 12" key="1">
    <citation type="submission" date="2018-08" db="EMBL/GenBank/DDBJ databases">
        <title>A genome reference for cultivated species of the human gut microbiota.</title>
        <authorList>
            <person name="Zou Y."/>
            <person name="Xue W."/>
            <person name="Luo G."/>
        </authorList>
    </citation>
    <scope>NUCLEOTIDE SEQUENCE [LARGE SCALE GENOMIC DNA]</scope>
    <source>
        <strain evidence="9 11">AF19-13AC</strain>
        <strain evidence="10 12">TM09-12</strain>
    </source>
</reference>
<dbReference type="PANTHER" id="PTHR43116">
    <property type="entry name" value="PEPTIDE CHAIN RELEASE FACTOR 2"/>
    <property type="match status" value="1"/>
</dbReference>
<protein>
    <recommendedName>
        <fullName evidence="3 6">Peptide chain release factor 2</fullName>
        <shortName evidence="6">RF-2</shortName>
    </recommendedName>
</protein>
<keyword evidence="7" id="KW-0175">Coiled coil</keyword>
<comment type="similarity">
    <text evidence="2 6">Belongs to the prokaryotic/mitochondrial release factor family.</text>
</comment>
<evidence type="ECO:0000256" key="4">
    <source>
        <dbReference type="ARBA" id="ARBA00022481"/>
    </source>
</evidence>
<dbReference type="Proteomes" id="UP000261023">
    <property type="component" value="Unassembled WGS sequence"/>
</dbReference>
<keyword evidence="6" id="KW-0963">Cytoplasm</keyword>
<comment type="caution">
    <text evidence="10">The sequence shown here is derived from an EMBL/GenBank/DDBJ whole genome shotgun (WGS) entry which is preliminary data.</text>
</comment>
<name>A0A374NW61_9FIRM</name>
<dbReference type="GO" id="GO:0016149">
    <property type="term" value="F:translation release factor activity, codon specific"/>
    <property type="evidence" value="ECO:0007669"/>
    <property type="project" value="UniProtKB-UniRule"/>
</dbReference>
<evidence type="ECO:0000256" key="6">
    <source>
        <dbReference type="HAMAP-Rule" id="MF_00094"/>
    </source>
</evidence>
<comment type="PTM">
    <text evidence="6">Methylated by PrmC. Methylation increases the termination efficiency of RF2.</text>
</comment>
<dbReference type="OrthoDB" id="9806673at2"/>
<dbReference type="RefSeq" id="WP_117502760.1">
    <property type="nucleotide sequence ID" value="NZ_CAXUGB010000003.1"/>
</dbReference>
<evidence type="ECO:0000313" key="12">
    <source>
        <dbReference type="Proteomes" id="UP000263014"/>
    </source>
</evidence>
<dbReference type="EMBL" id="QTJW01000023">
    <property type="protein sequence ID" value="RGD67675.1"/>
    <property type="molecule type" value="Genomic_DNA"/>
</dbReference>
<evidence type="ECO:0000256" key="5">
    <source>
        <dbReference type="ARBA" id="ARBA00022917"/>
    </source>
</evidence>
<evidence type="ECO:0000313" key="10">
    <source>
        <dbReference type="EMBL" id="RGI94955.1"/>
    </source>
</evidence>
<dbReference type="EMBL" id="QSON01000037">
    <property type="protein sequence ID" value="RGI94955.1"/>
    <property type="molecule type" value="Genomic_DNA"/>
</dbReference>